<dbReference type="AlphaFoldDB" id="Q0B212"/>
<evidence type="ECO:0000313" key="2">
    <source>
        <dbReference type="Proteomes" id="UP000000662"/>
    </source>
</evidence>
<accession>Q0B212</accession>
<organism evidence="1 2">
    <name type="scientific">Burkholderia ambifaria (strain ATCC BAA-244 / DSM 16087 / CCUG 44356 / LMG 19182 / AMMD)</name>
    <name type="common">Burkholderia cepacia (strain AMMD)</name>
    <dbReference type="NCBI Taxonomy" id="339670"/>
    <lineage>
        <taxon>Bacteria</taxon>
        <taxon>Pseudomonadati</taxon>
        <taxon>Pseudomonadota</taxon>
        <taxon>Betaproteobacteria</taxon>
        <taxon>Burkholderiales</taxon>
        <taxon>Burkholderiaceae</taxon>
        <taxon>Burkholderia</taxon>
        <taxon>Burkholderia cepacia complex</taxon>
    </lineage>
</organism>
<evidence type="ECO:0000313" key="1">
    <source>
        <dbReference type="EMBL" id="ABI91811.1"/>
    </source>
</evidence>
<protein>
    <submittedName>
        <fullName evidence="1">Signal peptide protein</fullName>
    </submittedName>
</protein>
<proteinExistence type="predicted"/>
<dbReference type="eggNOG" id="ENOG502Z8KR">
    <property type="taxonomic scope" value="Bacteria"/>
</dbReference>
<dbReference type="EMBL" id="CP000442">
    <property type="protein sequence ID" value="ABI91811.1"/>
    <property type="molecule type" value="Genomic_DNA"/>
</dbReference>
<sequence>MGPPIGVVSRSTLMSKRDRNPASAALRRKAWMLIVLAACWLPCVGLWAGTSDDATRLRALYQNLKPQLDNNAFHRRMYLDSQESFSTVTGEVYAEVDYPFATVSNVLDYQSQGLANWCELLILHPNIKYCRAPGTNSDNMLALNISKREAAAELPATYRLYFRYDAAARAPGYFKVKLHADSGPLNTRDYQIVLEAVQLGSNRTFLHLTYAFSYGLVGRLAMKSFLATFDRGKIGFTNVAGPSAAQAEYVDGIRGLVERNTMRYYLAIDAYLATLSSPPDKQLEQRLSTWFNSSEQYARQLHEIDRQQYLRMKQDEYRRQQTE</sequence>
<gene>
    <name evidence="1" type="ordered locus">Bamb_6267</name>
</gene>
<dbReference type="Proteomes" id="UP000000662">
    <property type="component" value="Chromosome 3"/>
</dbReference>
<name>Q0B212_BURCM</name>
<reference evidence="1" key="1">
    <citation type="submission" date="2006-08" db="EMBL/GenBank/DDBJ databases">
        <title>Complete sequence of Chromosome 3 of Burkholderia cepacia AMMD.</title>
        <authorList>
            <consortium name="US DOE Joint Genome Institute"/>
            <person name="Copeland A."/>
            <person name="Lucas S."/>
            <person name="Lapidus A."/>
            <person name="Barry K."/>
            <person name="Detter J.C."/>
            <person name="Glavina del Rio T."/>
            <person name="Hammon N."/>
            <person name="Israni S."/>
            <person name="Pitluck S."/>
            <person name="Bruce D."/>
            <person name="Chain P."/>
            <person name="Malfatti S."/>
            <person name="Shin M."/>
            <person name="Vergez L."/>
            <person name="Schmutz J."/>
            <person name="Larimer F."/>
            <person name="Land M."/>
            <person name="Hauser L."/>
            <person name="Kyrpides N."/>
            <person name="Kim E."/>
            <person name="Parke J."/>
            <person name="Coenye T."/>
            <person name="Konstantinidis K."/>
            <person name="Ramette A."/>
            <person name="Tiedje J."/>
            <person name="Richardson P."/>
        </authorList>
    </citation>
    <scope>NUCLEOTIDE SEQUENCE</scope>
    <source>
        <strain evidence="1">AMMD</strain>
    </source>
</reference>
<keyword evidence="2" id="KW-1185">Reference proteome</keyword>
<dbReference type="KEGG" id="bam:Bamb_6267"/>